<dbReference type="Gene3D" id="2.60.40.10">
    <property type="entry name" value="Immunoglobulins"/>
    <property type="match status" value="1"/>
</dbReference>
<dbReference type="Pfam" id="PF07679">
    <property type="entry name" value="I-set"/>
    <property type="match status" value="1"/>
</dbReference>
<dbReference type="OrthoDB" id="6435907at2759"/>
<evidence type="ECO:0000313" key="1">
    <source>
        <dbReference type="EMBL" id="KPM05072.1"/>
    </source>
</evidence>
<dbReference type="PROSITE" id="PS50835">
    <property type="entry name" value="IG_LIKE"/>
    <property type="match status" value="1"/>
</dbReference>
<protein>
    <submittedName>
        <fullName evidence="1">Ig domain containing protein 5</fullName>
    </submittedName>
</protein>
<name>A0A132A212_SARSC</name>
<dbReference type="InterPro" id="IPR036179">
    <property type="entry name" value="Ig-like_dom_sf"/>
</dbReference>
<dbReference type="Proteomes" id="UP000616769">
    <property type="component" value="Unassembled WGS sequence"/>
</dbReference>
<dbReference type="InterPro" id="IPR003599">
    <property type="entry name" value="Ig_sub"/>
</dbReference>
<dbReference type="VEuPathDB" id="VectorBase:SSCA009889"/>
<dbReference type="CDD" id="cd00096">
    <property type="entry name" value="Ig"/>
    <property type="match status" value="1"/>
</dbReference>
<gene>
    <name evidence="1" type="ORF">QR98_0035310</name>
</gene>
<dbReference type="SUPFAM" id="SSF48726">
    <property type="entry name" value="Immunoglobulin"/>
    <property type="match status" value="1"/>
</dbReference>
<dbReference type="InterPro" id="IPR013783">
    <property type="entry name" value="Ig-like_fold"/>
</dbReference>
<dbReference type="AlphaFoldDB" id="A0A132A212"/>
<dbReference type="SMART" id="SM00409">
    <property type="entry name" value="IG"/>
    <property type="match status" value="1"/>
</dbReference>
<dbReference type="EMBL" id="JXLN01010070">
    <property type="protein sequence ID" value="KPM05072.1"/>
    <property type="molecule type" value="Genomic_DNA"/>
</dbReference>
<organism evidence="1 2">
    <name type="scientific">Sarcoptes scabiei</name>
    <name type="common">Itch mite</name>
    <name type="synonym">Acarus scabiei</name>
    <dbReference type="NCBI Taxonomy" id="52283"/>
    <lineage>
        <taxon>Eukaryota</taxon>
        <taxon>Metazoa</taxon>
        <taxon>Ecdysozoa</taxon>
        <taxon>Arthropoda</taxon>
        <taxon>Chelicerata</taxon>
        <taxon>Arachnida</taxon>
        <taxon>Acari</taxon>
        <taxon>Acariformes</taxon>
        <taxon>Sarcoptiformes</taxon>
        <taxon>Astigmata</taxon>
        <taxon>Psoroptidia</taxon>
        <taxon>Sarcoptoidea</taxon>
        <taxon>Sarcoptidae</taxon>
        <taxon>Sarcoptinae</taxon>
        <taxon>Sarcoptes</taxon>
    </lineage>
</organism>
<dbReference type="InterPro" id="IPR013098">
    <property type="entry name" value="Ig_I-set"/>
</dbReference>
<evidence type="ECO:0000313" key="2">
    <source>
        <dbReference type="Proteomes" id="UP000616769"/>
    </source>
</evidence>
<dbReference type="InterPro" id="IPR007110">
    <property type="entry name" value="Ig-like_dom"/>
</dbReference>
<sequence>MEKMLKTIILLFFLLISNISKHCWARIAPKIAIIHLKEQQNYGAKLKMPCFVSEGNGPFVFEWQKNGQSIFSNRSDRYRIDSSEDSSSLTIFALNQFDSGNYTCLARNEFGYDSQTNSIAVKDILSPSSFFSTIIFLFIEFNKT</sequence>
<reference evidence="1 2" key="1">
    <citation type="journal article" date="2015" name="Parasit. Vectors">
        <title>Draft genome of the scabies mite.</title>
        <authorList>
            <person name="Rider S.D.Jr."/>
            <person name="Morgan M.S."/>
            <person name="Arlian L.G."/>
        </authorList>
    </citation>
    <scope>NUCLEOTIDE SEQUENCE [LARGE SCALE GENOMIC DNA]</scope>
    <source>
        <strain evidence="1">Arlian Lab</strain>
    </source>
</reference>
<dbReference type="SMART" id="SM00408">
    <property type="entry name" value="IGc2"/>
    <property type="match status" value="1"/>
</dbReference>
<proteinExistence type="predicted"/>
<dbReference type="FunFam" id="2.60.40.10:FF:000333">
    <property type="entry name" value="Down syndrome cell adhesion molecule"/>
    <property type="match status" value="1"/>
</dbReference>
<dbReference type="InterPro" id="IPR003598">
    <property type="entry name" value="Ig_sub2"/>
</dbReference>
<accession>A0A132A212</accession>
<comment type="caution">
    <text evidence="1">The sequence shown here is derived from an EMBL/GenBank/DDBJ whole genome shotgun (WGS) entry which is preliminary data.</text>
</comment>